<reference evidence="2" key="1">
    <citation type="submission" date="2020-09" db="EMBL/GenBank/DDBJ databases">
        <title>Whole genome shotgun sequence of Streptomyces cinnamonensis NBRC 15873.</title>
        <authorList>
            <person name="Komaki H."/>
            <person name="Tamura T."/>
        </authorList>
    </citation>
    <scope>NUCLEOTIDE SEQUENCE [LARGE SCALE GENOMIC DNA]</scope>
    <source>
        <strain evidence="2">NBRC 15873</strain>
    </source>
</reference>
<name>A0ABQ3NN82_STRVG</name>
<evidence type="ECO:0000313" key="1">
    <source>
        <dbReference type="EMBL" id="GHI14244.1"/>
    </source>
</evidence>
<gene>
    <name evidence="1" type="ORF">Scinn_37070</name>
</gene>
<sequence>MDVPEEARETLYVHGFHYLPHQAAFLLPSFYGEADRAVRIQPLPSGS</sequence>
<comment type="caution">
    <text evidence="1">The sequence shown here is derived from an EMBL/GenBank/DDBJ whole genome shotgun (WGS) entry which is preliminary data.</text>
</comment>
<dbReference type="EMBL" id="BNDV01000008">
    <property type="protein sequence ID" value="GHI14244.1"/>
    <property type="molecule type" value="Genomic_DNA"/>
</dbReference>
<dbReference type="Proteomes" id="UP000660554">
    <property type="component" value="Unassembled WGS sequence"/>
</dbReference>
<dbReference type="RefSeq" id="WP_245386018.1">
    <property type="nucleotide sequence ID" value="NZ_BMRU01000011.1"/>
</dbReference>
<dbReference type="GeneID" id="86959277"/>
<accession>A0ABQ3NN82</accession>
<organism evidence="1 2">
    <name type="scientific">Streptomyces virginiae</name>
    <name type="common">Streptomyces cinnamonensis</name>
    <dbReference type="NCBI Taxonomy" id="1961"/>
    <lineage>
        <taxon>Bacteria</taxon>
        <taxon>Bacillati</taxon>
        <taxon>Actinomycetota</taxon>
        <taxon>Actinomycetes</taxon>
        <taxon>Kitasatosporales</taxon>
        <taxon>Streptomycetaceae</taxon>
        <taxon>Streptomyces</taxon>
    </lineage>
</organism>
<protein>
    <submittedName>
        <fullName evidence="1">Uncharacterized protein</fullName>
    </submittedName>
</protein>
<evidence type="ECO:0000313" key="2">
    <source>
        <dbReference type="Proteomes" id="UP000660554"/>
    </source>
</evidence>
<keyword evidence="2" id="KW-1185">Reference proteome</keyword>
<proteinExistence type="predicted"/>